<reference evidence="7 8" key="1">
    <citation type="submission" date="2019-03" db="EMBL/GenBank/DDBJ databases">
        <title>Genomic Encyclopedia of Type Strains, Phase IV (KMG-IV): sequencing the most valuable type-strain genomes for metagenomic binning, comparative biology and taxonomic classification.</title>
        <authorList>
            <person name="Goeker M."/>
        </authorList>
    </citation>
    <scope>NUCLEOTIDE SEQUENCE [LARGE SCALE GENOMIC DNA]</scope>
    <source>
        <strain evidence="7 8">DSM 100451</strain>
    </source>
</reference>
<dbReference type="AlphaFoldDB" id="A0A4R1QSX1"/>
<feature type="transmembrane region" description="Helical" evidence="6">
    <location>
        <begin position="81"/>
        <end position="105"/>
    </location>
</feature>
<feature type="transmembrane region" description="Helical" evidence="6">
    <location>
        <begin position="12"/>
        <end position="33"/>
    </location>
</feature>
<dbReference type="Proteomes" id="UP000295184">
    <property type="component" value="Unassembled WGS sequence"/>
</dbReference>
<keyword evidence="3 6" id="KW-0812">Transmembrane</keyword>
<keyword evidence="4 6" id="KW-1133">Transmembrane helix</keyword>
<accession>A0A4R1QSX1</accession>
<dbReference type="STRING" id="1650663.GCA_001486665_00978"/>
<evidence type="ECO:0000256" key="5">
    <source>
        <dbReference type="ARBA" id="ARBA00023136"/>
    </source>
</evidence>
<proteinExistence type="predicted"/>
<evidence type="ECO:0000256" key="1">
    <source>
        <dbReference type="ARBA" id="ARBA00004651"/>
    </source>
</evidence>
<dbReference type="RefSeq" id="WP_058963456.1">
    <property type="nucleotide sequence ID" value="NZ_CABKVM010000014.1"/>
</dbReference>
<evidence type="ECO:0000256" key="3">
    <source>
        <dbReference type="ARBA" id="ARBA00022692"/>
    </source>
</evidence>
<comment type="caution">
    <text evidence="7">The sequence shown here is derived from an EMBL/GenBank/DDBJ whole genome shotgun (WGS) entry which is preliminary data.</text>
</comment>
<evidence type="ECO:0000256" key="2">
    <source>
        <dbReference type="ARBA" id="ARBA00022475"/>
    </source>
</evidence>
<feature type="transmembrane region" description="Helical" evidence="6">
    <location>
        <begin position="39"/>
        <end position="61"/>
    </location>
</feature>
<keyword evidence="2" id="KW-1003">Cell membrane</keyword>
<comment type="subcellular location">
    <subcellularLocation>
        <location evidence="1">Cell membrane</location>
        <topology evidence="1">Multi-pass membrane protein</topology>
    </subcellularLocation>
</comment>
<dbReference type="InterPro" id="IPR005598">
    <property type="entry name" value="ATP_synth_I"/>
</dbReference>
<evidence type="ECO:0000313" key="7">
    <source>
        <dbReference type="EMBL" id="TCL56141.1"/>
    </source>
</evidence>
<evidence type="ECO:0000256" key="6">
    <source>
        <dbReference type="SAM" id="Phobius"/>
    </source>
</evidence>
<sequence>MKIAPAVKKETGHIALGTAVGVAIMLVVFAVLGRFDAGVAVSGILGGALAVANFFLLGLTVQKIANGEPEDRARKWMQFSYNMRMLLMVVWLIVALAVPFFNWIAALVPLLMPRLTIAVMQATGMYHKESGGTTPATEGGNAEE</sequence>
<name>A0A4R1QSX1_9FIRM</name>
<protein>
    <submittedName>
        <fullName evidence="7">ATP synthase I subunit</fullName>
    </submittedName>
</protein>
<dbReference type="EMBL" id="SLUM01000014">
    <property type="protein sequence ID" value="TCL56141.1"/>
    <property type="molecule type" value="Genomic_DNA"/>
</dbReference>
<gene>
    <name evidence="7" type="ORF">EDD77_11495</name>
</gene>
<dbReference type="Pfam" id="PF03899">
    <property type="entry name" value="ATP-synt_I"/>
    <property type="match status" value="1"/>
</dbReference>
<evidence type="ECO:0000256" key="4">
    <source>
        <dbReference type="ARBA" id="ARBA00022989"/>
    </source>
</evidence>
<keyword evidence="5 6" id="KW-0472">Membrane</keyword>
<evidence type="ECO:0000313" key="8">
    <source>
        <dbReference type="Proteomes" id="UP000295184"/>
    </source>
</evidence>
<dbReference type="GO" id="GO:0005886">
    <property type="term" value="C:plasma membrane"/>
    <property type="evidence" value="ECO:0007669"/>
    <property type="project" value="UniProtKB-SubCell"/>
</dbReference>
<dbReference type="OrthoDB" id="1957563at2"/>
<organism evidence="7 8">
    <name type="scientific">Allofournierella massiliensis</name>
    <dbReference type="NCBI Taxonomy" id="1650663"/>
    <lineage>
        <taxon>Bacteria</taxon>
        <taxon>Bacillati</taxon>
        <taxon>Bacillota</taxon>
        <taxon>Clostridia</taxon>
        <taxon>Eubacteriales</taxon>
        <taxon>Oscillospiraceae</taxon>
        <taxon>Allofournierella</taxon>
    </lineage>
</organism>